<keyword evidence="2" id="KW-1185">Reference proteome</keyword>
<dbReference type="GO" id="GO:0005524">
    <property type="term" value="F:ATP binding"/>
    <property type="evidence" value="ECO:0007669"/>
    <property type="project" value="UniProtKB-KW"/>
</dbReference>
<reference evidence="1 2" key="1">
    <citation type="submission" date="2021-08" db="EMBL/GenBank/DDBJ databases">
        <title>Devosia salina sp. nov., isolated from the South China Sea sediment.</title>
        <authorList>
            <person name="Zhou Z."/>
        </authorList>
    </citation>
    <scope>NUCLEOTIDE SEQUENCE [LARGE SCALE GENOMIC DNA]</scope>
    <source>
        <strain evidence="1 2">SCS-3</strain>
    </source>
</reference>
<gene>
    <name evidence="1" type="ORF">K1X15_20850</name>
</gene>
<organism evidence="1 2">
    <name type="scientific">Devosia salina</name>
    <dbReference type="NCBI Taxonomy" id="2860336"/>
    <lineage>
        <taxon>Bacteria</taxon>
        <taxon>Pseudomonadati</taxon>
        <taxon>Pseudomonadota</taxon>
        <taxon>Alphaproteobacteria</taxon>
        <taxon>Hyphomicrobiales</taxon>
        <taxon>Devosiaceae</taxon>
        <taxon>Devosia</taxon>
    </lineage>
</organism>
<keyword evidence="1" id="KW-0547">Nucleotide-binding</keyword>
<dbReference type="RefSeq" id="WP_220305437.1">
    <property type="nucleotide sequence ID" value="NZ_CP080590.1"/>
</dbReference>
<evidence type="ECO:0000313" key="1">
    <source>
        <dbReference type="EMBL" id="QYO76975.1"/>
    </source>
</evidence>
<dbReference type="Proteomes" id="UP000825799">
    <property type="component" value="Chromosome"/>
</dbReference>
<accession>A0ABX8WDG1</accession>
<evidence type="ECO:0000313" key="2">
    <source>
        <dbReference type="Proteomes" id="UP000825799"/>
    </source>
</evidence>
<proteinExistence type="predicted"/>
<dbReference type="InterPro" id="IPR027417">
    <property type="entry name" value="P-loop_NTPase"/>
</dbReference>
<dbReference type="Gene3D" id="3.40.50.300">
    <property type="entry name" value="P-loop containing nucleotide triphosphate hydrolases"/>
    <property type="match status" value="1"/>
</dbReference>
<name>A0ABX8WDG1_9HYPH</name>
<dbReference type="EMBL" id="CP080590">
    <property type="protein sequence ID" value="QYO76975.1"/>
    <property type="molecule type" value="Genomic_DNA"/>
</dbReference>
<dbReference type="SUPFAM" id="SSF52540">
    <property type="entry name" value="P-loop containing nucleoside triphosphate hydrolases"/>
    <property type="match status" value="1"/>
</dbReference>
<keyword evidence="1" id="KW-0067">ATP-binding</keyword>
<sequence>MFILLNGSFGVGKTTTARLLARQLRDAAISDPEQVGYVLRRLPAWMLGLRQQLGDYQDMALWRRLIVTQARLAHLRAETVIVPMAFTNLAYLRAFAAALEETAPVRRICLVAPLEVVRARLGERVAREGRALNEFEWRRSAECVSAHADPAFGEQVDATGSPETVLARIGRLVG</sequence>
<protein>
    <submittedName>
        <fullName evidence="1">ATP-binding protein</fullName>
    </submittedName>
</protein>
<dbReference type="Pfam" id="PF13671">
    <property type="entry name" value="AAA_33"/>
    <property type="match status" value="1"/>
</dbReference>